<accession>A0A369JDR6</accession>
<keyword evidence="2" id="KW-1185">Reference proteome</keyword>
<name>A0A369JDR6_HYPMA</name>
<dbReference type="STRING" id="39966.A0A369JDR6"/>
<dbReference type="Proteomes" id="UP000076154">
    <property type="component" value="Unassembled WGS sequence"/>
</dbReference>
<organism evidence="1 2">
    <name type="scientific">Hypsizygus marmoreus</name>
    <name type="common">White beech mushroom</name>
    <name type="synonym">Agaricus marmoreus</name>
    <dbReference type="NCBI Taxonomy" id="39966"/>
    <lineage>
        <taxon>Eukaryota</taxon>
        <taxon>Fungi</taxon>
        <taxon>Dikarya</taxon>
        <taxon>Basidiomycota</taxon>
        <taxon>Agaricomycotina</taxon>
        <taxon>Agaricomycetes</taxon>
        <taxon>Agaricomycetidae</taxon>
        <taxon>Agaricales</taxon>
        <taxon>Tricholomatineae</taxon>
        <taxon>Lyophyllaceae</taxon>
        <taxon>Hypsizygus</taxon>
    </lineage>
</organism>
<evidence type="ECO:0000313" key="2">
    <source>
        <dbReference type="Proteomes" id="UP000076154"/>
    </source>
</evidence>
<reference evidence="1" key="1">
    <citation type="submission" date="2018-04" db="EMBL/GenBank/DDBJ databases">
        <title>Whole genome sequencing of Hypsizygus marmoreus.</title>
        <authorList>
            <person name="Choi I.-G."/>
            <person name="Min B."/>
            <person name="Kim J.-G."/>
            <person name="Kim S."/>
            <person name="Oh Y.-L."/>
            <person name="Kong W.-S."/>
            <person name="Park H."/>
            <person name="Jeong J."/>
            <person name="Song E.-S."/>
        </authorList>
    </citation>
    <scope>NUCLEOTIDE SEQUENCE [LARGE SCALE GENOMIC DNA]</scope>
    <source>
        <strain evidence="1">51987-8</strain>
    </source>
</reference>
<protein>
    <submittedName>
        <fullName evidence="1">Uncharacterized protein</fullName>
    </submittedName>
</protein>
<dbReference type="OrthoDB" id="3063186at2759"/>
<comment type="caution">
    <text evidence="1">The sequence shown here is derived from an EMBL/GenBank/DDBJ whole genome shotgun (WGS) entry which is preliminary data.</text>
</comment>
<dbReference type="AlphaFoldDB" id="A0A369JDR6"/>
<evidence type="ECO:0000313" key="1">
    <source>
        <dbReference type="EMBL" id="RDB20279.1"/>
    </source>
</evidence>
<sequence>MPAEATRFPFTDEQRRLIDAYRPELERFVREHDPEMKGNCQEITKWKKRTSAATMNHPLFASLPGPESREAWTLAIERRFGNYINNRLKRQFVSSQKSTRPLNGSKALKTGPRYSLVHLKGDNPARQLFASKNKDRIAASAKAISDERRDISGAAAYQVALASLWNDADQEVWECEARKLAGDINSNQDEFPQVMGDSLNTLCARGFLGSTVMALSFAFRKEDGELVHDTIYAGYDADGKLEIPKPLEDQVAIESWASYAERALPRKVIKLVPRIPRNNDRLPIFPDLNVKLGSLIQLADTIKDYLGCLWEFSWESNTQRPPVIPWAGITADPNMFYDVQIFVLPVPLREPNPEDFFAILKLIEYFMTQSKTDRPFRFYPKEEILQRITGNRALEVEKELPQGRGRSRNDTSAVQSGALKRKLAGTAEVDNAGMFGHPAKLRRHENVLSVAFLTR</sequence>
<dbReference type="EMBL" id="LUEZ02000069">
    <property type="protein sequence ID" value="RDB20279.1"/>
    <property type="molecule type" value="Genomic_DNA"/>
</dbReference>
<dbReference type="InParanoid" id="A0A369JDR6"/>
<proteinExistence type="predicted"/>
<gene>
    <name evidence="1" type="ORF">Hypma_012561</name>
</gene>